<dbReference type="EMBL" id="BJCL01000021">
    <property type="protein sequence ID" value="GCL65855.1"/>
    <property type="molecule type" value="Genomic_DNA"/>
</dbReference>
<feature type="chain" id="PRO_5019848432" description="Metallo-beta-lactamase domain-containing protein" evidence="2">
    <location>
        <begin position="23"/>
        <end position="358"/>
    </location>
</feature>
<keyword evidence="2" id="KW-0732">Signal</keyword>
<comment type="caution">
    <text evidence="4">The sequence shown here is derived from an EMBL/GenBank/DDBJ whole genome shotgun (WGS) entry which is preliminary data.</text>
</comment>
<name>A0A480B1V3_9BURK</name>
<evidence type="ECO:0000313" key="4">
    <source>
        <dbReference type="EMBL" id="GCL65855.1"/>
    </source>
</evidence>
<protein>
    <recommendedName>
        <fullName evidence="3">Metallo-beta-lactamase domain-containing protein</fullName>
    </recommendedName>
</protein>
<dbReference type="InterPro" id="IPR001279">
    <property type="entry name" value="Metallo-B-lactamas"/>
</dbReference>
<keyword evidence="5" id="KW-1185">Reference proteome</keyword>
<dbReference type="PANTHER" id="PTHR15032:SF4">
    <property type="entry name" value="N-ACYL-PHOSPHATIDYLETHANOLAMINE-HYDROLYZING PHOSPHOLIPASE D"/>
    <property type="match status" value="1"/>
</dbReference>
<feature type="signal peptide" evidence="2">
    <location>
        <begin position="1"/>
        <end position="22"/>
    </location>
</feature>
<dbReference type="Proteomes" id="UP000301751">
    <property type="component" value="Unassembled WGS sequence"/>
</dbReference>
<proteinExistence type="predicted"/>
<evidence type="ECO:0000256" key="1">
    <source>
        <dbReference type="SAM" id="MobiDB-lite"/>
    </source>
</evidence>
<reference evidence="5" key="1">
    <citation type="submission" date="2019-03" db="EMBL/GenBank/DDBJ databases">
        <title>Aquabacterium pictum sp.nov., the first bacteriochlorophyll a-containing freshwater bacterium in the genus Aquabacterium of the class Betaproteobacteria.</title>
        <authorList>
            <person name="Hirose S."/>
            <person name="Tank M."/>
            <person name="Hara E."/>
            <person name="Tamaki H."/>
            <person name="Takaichi S."/>
            <person name="Haruta S."/>
            <person name="Hanada S."/>
        </authorList>
    </citation>
    <scope>NUCLEOTIDE SEQUENCE [LARGE SCALE GENOMIC DNA]</scope>
    <source>
        <strain evidence="5">W35</strain>
    </source>
</reference>
<dbReference type="GO" id="GO:0005737">
    <property type="term" value="C:cytoplasm"/>
    <property type="evidence" value="ECO:0007669"/>
    <property type="project" value="TreeGrafter"/>
</dbReference>
<feature type="domain" description="Metallo-beta-lactamase" evidence="3">
    <location>
        <begin position="105"/>
        <end position="311"/>
    </location>
</feature>
<dbReference type="PANTHER" id="PTHR15032">
    <property type="entry name" value="N-ACYL-PHOSPHATIDYLETHANOLAMINE-HYDROLYZING PHOSPHOLIPASE D"/>
    <property type="match status" value="1"/>
</dbReference>
<dbReference type="InterPro" id="IPR036866">
    <property type="entry name" value="RibonucZ/Hydroxyglut_hydro"/>
</dbReference>
<feature type="region of interest" description="Disordered" evidence="1">
    <location>
        <begin position="24"/>
        <end position="46"/>
    </location>
</feature>
<dbReference type="SUPFAM" id="SSF56281">
    <property type="entry name" value="Metallo-hydrolase/oxidoreductase"/>
    <property type="match status" value="1"/>
</dbReference>
<organism evidence="4 5">
    <name type="scientific">Pseudaquabacterium pictum</name>
    <dbReference type="NCBI Taxonomy" id="2315236"/>
    <lineage>
        <taxon>Bacteria</taxon>
        <taxon>Pseudomonadati</taxon>
        <taxon>Pseudomonadota</taxon>
        <taxon>Betaproteobacteria</taxon>
        <taxon>Burkholderiales</taxon>
        <taxon>Sphaerotilaceae</taxon>
        <taxon>Pseudaquabacterium</taxon>
    </lineage>
</organism>
<gene>
    <name evidence="4" type="ORF">AQPW35_49360</name>
</gene>
<dbReference type="Gene3D" id="3.60.15.10">
    <property type="entry name" value="Ribonuclease Z/Hydroxyacylglutathione hydrolase-like"/>
    <property type="match status" value="1"/>
</dbReference>
<dbReference type="Pfam" id="PF12706">
    <property type="entry name" value="Lactamase_B_2"/>
    <property type="match status" value="1"/>
</dbReference>
<accession>A0A480B1V3</accession>
<evidence type="ECO:0000259" key="3">
    <source>
        <dbReference type="Pfam" id="PF12706"/>
    </source>
</evidence>
<sequence>MSVGGLVATLALLTGCASPNTAFDPAKPHHRPDGFANQHPSPHGAPEGSFWRWQWERWWADLPADRPERVARAVPDAGLLRQNRGDLTVTWLGHATALWQVGGLNILTDPHLSQRASPVSFAGPQRLTPAPLAIDQLPRIDVVLISHNHYDHLDVATVRALAAQPGGPPLFLVPLGVERWMADEGITRTHRMDWWDRHELAAPGGPVTVHFVPAHHWSSRTPWDRSATLWGGFVLQTAMGGAPVSLYFAGDSGYAPDFAEIGQRFGGFDLSMIPVGCYLPRWFMRAQHVNEEEAVRIHLDVKSRLSIGVHWGTFRLCDDPIDAPIDGLPAARARLGVPAEAFVLPVLGQTRVLRRALP</sequence>
<evidence type="ECO:0000256" key="2">
    <source>
        <dbReference type="SAM" id="SignalP"/>
    </source>
</evidence>
<evidence type="ECO:0000313" key="5">
    <source>
        <dbReference type="Proteomes" id="UP000301751"/>
    </source>
</evidence>
<dbReference type="AlphaFoldDB" id="A0A480B1V3"/>